<reference evidence="3" key="2">
    <citation type="submission" date="2014-06" db="EMBL/GenBank/DDBJ databases">
        <authorList>
            <person name="Genoscope - CEA"/>
        </authorList>
    </citation>
    <scope>NUCLEOTIDE SEQUENCE</scope>
</reference>
<dbReference type="SMR" id="A0A078FGB2"/>
<feature type="compositionally biased region" description="Acidic residues" evidence="1">
    <location>
        <begin position="72"/>
        <end position="83"/>
    </location>
</feature>
<organism evidence="3 4">
    <name type="scientific">Brassica napus</name>
    <name type="common">Rape</name>
    <dbReference type="NCBI Taxonomy" id="3708"/>
    <lineage>
        <taxon>Eukaryota</taxon>
        <taxon>Viridiplantae</taxon>
        <taxon>Streptophyta</taxon>
        <taxon>Embryophyta</taxon>
        <taxon>Tracheophyta</taxon>
        <taxon>Spermatophyta</taxon>
        <taxon>Magnoliopsida</taxon>
        <taxon>eudicotyledons</taxon>
        <taxon>Gunneridae</taxon>
        <taxon>Pentapetalae</taxon>
        <taxon>rosids</taxon>
        <taxon>malvids</taxon>
        <taxon>Brassicales</taxon>
        <taxon>Brassicaceae</taxon>
        <taxon>Brassiceae</taxon>
        <taxon>Brassica</taxon>
    </lineage>
</organism>
<feature type="compositionally biased region" description="Basic and acidic residues" evidence="1">
    <location>
        <begin position="96"/>
        <end position="105"/>
    </location>
</feature>
<dbReference type="Proteomes" id="UP001295469">
    <property type="component" value="Chromosome A03"/>
</dbReference>
<evidence type="ECO:0000313" key="4">
    <source>
        <dbReference type="Proteomes" id="UP000028999"/>
    </source>
</evidence>
<dbReference type="AlphaFoldDB" id="A0A078FGB2"/>
<dbReference type="Gramene" id="CDY13490">
    <property type="protein sequence ID" value="CDY13490"/>
    <property type="gene ID" value="GSBRNA2T00077792001"/>
</dbReference>
<gene>
    <name evidence="3" type="primary">BnaA03g52080D</name>
    <name evidence="2" type="ORF">DARMORV10_A03P61420.1</name>
    <name evidence="3" type="ORF">GSBRNA2T00077792001</name>
</gene>
<feature type="region of interest" description="Disordered" evidence="1">
    <location>
        <begin position="69"/>
        <end position="105"/>
    </location>
</feature>
<evidence type="ECO:0000313" key="2">
    <source>
        <dbReference type="EMBL" id="CAF2132686.1"/>
    </source>
</evidence>
<dbReference type="Proteomes" id="UP000028999">
    <property type="component" value="Unassembled WGS sequence"/>
</dbReference>
<dbReference type="InterPro" id="IPR044951">
    <property type="entry name" value="SPC24-like"/>
</dbReference>
<dbReference type="PaxDb" id="3708-A0A078FGB2"/>
<accession>A0A078FGB2</accession>
<protein>
    <submittedName>
        <fullName evidence="2">(rape) hypothetical protein</fullName>
    </submittedName>
    <submittedName>
        <fullName evidence="3">BnaA03g52080D protein</fullName>
    </submittedName>
</protein>
<dbReference type="EMBL" id="HG994357">
    <property type="protein sequence ID" value="CAF2132686.1"/>
    <property type="molecule type" value="Genomic_DNA"/>
</dbReference>
<reference evidence="3 4" key="1">
    <citation type="journal article" date="2014" name="Science">
        <title>Plant genetics. Early allopolyploid evolution in the post-Neolithic Brassica napus oilseed genome.</title>
        <authorList>
            <person name="Chalhoub B."/>
            <person name="Denoeud F."/>
            <person name="Liu S."/>
            <person name="Parkin I.A."/>
            <person name="Tang H."/>
            <person name="Wang X."/>
            <person name="Chiquet J."/>
            <person name="Belcram H."/>
            <person name="Tong C."/>
            <person name="Samans B."/>
            <person name="Correa M."/>
            <person name="Da Silva C."/>
            <person name="Just J."/>
            <person name="Falentin C."/>
            <person name="Koh C.S."/>
            <person name="Le Clainche I."/>
            <person name="Bernard M."/>
            <person name="Bento P."/>
            <person name="Noel B."/>
            <person name="Labadie K."/>
            <person name="Alberti A."/>
            <person name="Charles M."/>
            <person name="Arnaud D."/>
            <person name="Guo H."/>
            <person name="Daviaud C."/>
            <person name="Alamery S."/>
            <person name="Jabbari K."/>
            <person name="Zhao M."/>
            <person name="Edger P.P."/>
            <person name="Chelaifa H."/>
            <person name="Tack D."/>
            <person name="Lassalle G."/>
            <person name="Mestiri I."/>
            <person name="Schnel N."/>
            <person name="Le Paslier M.C."/>
            <person name="Fan G."/>
            <person name="Renault V."/>
            <person name="Bayer P.E."/>
            <person name="Golicz A.A."/>
            <person name="Manoli S."/>
            <person name="Lee T.H."/>
            <person name="Thi V.H."/>
            <person name="Chalabi S."/>
            <person name="Hu Q."/>
            <person name="Fan C."/>
            <person name="Tollenaere R."/>
            <person name="Lu Y."/>
            <person name="Battail C."/>
            <person name="Shen J."/>
            <person name="Sidebottom C.H."/>
            <person name="Wang X."/>
            <person name="Canaguier A."/>
            <person name="Chauveau A."/>
            <person name="Berard A."/>
            <person name="Deniot G."/>
            <person name="Guan M."/>
            <person name="Liu Z."/>
            <person name="Sun F."/>
            <person name="Lim Y.P."/>
            <person name="Lyons E."/>
            <person name="Town C.D."/>
            <person name="Bancroft I."/>
            <person name="Wang X."/>
            <person name="Meng J."/>
            <person name="Ma J."/>
            <person name="Pires J.C."/>
            <person name="King G.J."/>
            <person name="Brunel D."/>
            <person name="Delourme R."/>
            <person name="Renard M."/>
            <person name="Aury J.M."/>
            <person name="Adams K.L."/>
            <person name="Batley J."/>
            <person name="Snowdon R.J."/>
            <person name="Tost J."/>
            <person name="Edwards D."/>
            <person name="Zhou Y."/>
            <person name="Hua W."/>
            <person name="Sharpe A.G."/>
            <person name="Paterson A.H."/>
            <person name="Guan C."/>
            <person name="Wincker P."/>
        </authorList>
    </citation>
    <scope>NUCLEOTIDE SEQUENCE [LARGE SCALE GENOMIC DNA]</scope>
    <source>
        <strain evidence="4">cv. Darmor-bzh</strain>
    </source>
</reference>
<evidence type="ECO:0000256" key="1">
    <source>
        <dbReference type="SAM" id="MobiDB-lite"/>
    </source>
</evidence>
<dbReference type="OMA" id="CEIAIEY"/>
<sequence length="105" mass="12159">MRESSDIKDLISYRYDLINLLNSKNGLGVVSHSFNHSKALHFACDEDFNQIQESIKDCKKKLEACKKKTEEAYSDESAGDDDIERLQKELDEDMELESKINDELR</sequence>
<dbReference type="GO" id="GO:0051983">
    <property type="term" value="P:regulation of chromosome segregation"/>
    <property type="evidence" value="ECO:0007669"/>
    <property type="project" value="InterPro"/>
</dbReference>
<evidence type="ECO:0000313" key="3">
    <source>
        <dbReference type="EMBL" id="CDY13490.1"/>
    </source>
</evidence>
<dbReference type="PANTHER" id="PTHR35730:SF2">
    <property type="entry name" value="KINETOCHORE PROTEIN SPC24 HOMOLOG-RELATED"/>
    <property type="match status" value="1"/>
</dbReference>
<keyword evidence="4" id="KW-1185">Reference proteome</keyword>
<dbReference type="EMBL" id="LK032035">
    <property type="protein sequence ID" value="CDY13490.1"/>
    <property type="molecule type" value="Genomic_DNA"/>
</dbReference>
<dbReference type="PANTHER" id="PTHR35730">
    <property type="entry name" value="KINETOCHORE PROTEIN SPC24 HOMOLOG-RELATED"/>
    <property type="match status" value="1"/>
</dbReference>
<name>A0A078FGB2_BRANA</name>
<reference evidence="2" key="3">
    <citation type="submission" date="2021-01" db="EMBL/GenBank/DDBJ databases">
        <authorList>
            <consortium name="Genoscope - CEA"/>
            <person name="William W."/>
        </authorList>
    </citation>
    <scope>NUCLEOTIDE SEQUENCE</scope>
</reference>
<proteinExistence type="predicted"/>